<feature type="compositionally biased region" description="Low complexity" evidence="4">
    <location>
        <begin position="13"/>
        <end position="390"/>
    </location>
</feature>
<dbReference type="Proteomes" id="UP001189429">
    <property type="component" value="Unassembled WGS sequence"/>
</dbReference>
<dbReference type="Gene3D" id="2.130.10.10">
    <property type="entry name" value="YVTN repeat-like/Quinoprotein amine dehydrogenase"/>
    <property type="match status" value="2"/>
</dbReference>
<dbReference type="PANTHER" id="PTHR22847">
    <property type="entry name" value="WD40 REPEAT PROTEIN"/>
    <property type="match status" value="1"/>
</dbReference>
<feature type="region of interest" description="Disordered" evidence="4">
    <location>
        <begin position="1"/>
        <end position="390"/>
    </location>
</feature>
<dbReference type="InterPro" id="IPR019775">
    <property type="entry name" value="WD40_repeat_CS"/>
</dbReference>
<dbReference type="Pfam" id="PF00400">
    <property type="entry name" value="WD40"/>
    <property type="match status" value="5"/>
</dbReference>
<evidence type="ECO:0000313" key="5">
    <source>
        <dbReference type="EMBL" id="CAK0788284.1"/>
    </source>
</evidence>
<feature type="region of interest" description="Disordered" evidence="4">
    <location>
        <begin position="749"/>
        <end position="777"/>
    </location>
</feature>
<keyword evidence="2" id="KW-0677">Repeat</keyword>
<sequence length="1489" mass="153974">MVKQHNTDHTTETSKTATSTTESSSTTMTSTSASSITVSSSTSLTSTTETSQTSTSTSDSSSMTLSSSTESDTRSLTSTTGTSSTSLSSTTRTSSASLTSSTGTSSTTLSSTTESSTTSVHTTTETSSSATSSTTFSSITGSSSTTLTSTTETSRTATSISGSSSATLTSTTGSSTTGSSSTTLTSTTETSQTSTSSSDSSSTTLSSTTASSTISLTSTTKTSSTTRSTTTTMTSTTETSSRTMTISSTLTGTTKTSTTSATSSTTLLSTTDSSTTVSSSTSLTSTTGTSMTATSTSESSSTTLTSKTASSSTSLTSSTETSSNTFTSSTSFTSASLTSTTGTSTSSLTSSRTMSSTTLSSTTQSSTSTSETSTTTLSTSTDSSTSSLTSTTTSSITATLTSSTTLTSTTETSRSGTSTVSFTSHTETSSTTLSSTSGSSSVTQTSSTTLTSSTDTSTNSWTSSTSVSGTITTTSLSSTSTSSLISATATSSTSLSSTTATSTSASSTRSSTTTETMVSITVTSASSTTSRTTATTGTTTTVSITSTTMSSITTSGTTSSLTSTSATSATTLSGTSSTTVRTVSATSTWSASSTTTVHSTTVTTTLTSTTETGTATSSATTATTTASSTTSRTLSSSVSTTTGSSTTAGEQTLGGSLSISVSEPAAFASDPLAQSAVATFALNFNVKCSGPVHKCAGSFTSGTAGRREARRLVAQGPAAAASDGGERAGGAQDGFPAAAQGILGVQTDSGARGSTQADHPAAARGLAPATTDGCGRDSGSGMQGAVYSVTVTGVEGGTPGVARGLRLDFSRCRRAATNSVPQWMADAGMDLDVGWGLKKSNKRALGSSSDCTWLDTLHFFQTREPQLLWAKTSSMAAASSSSGSVPQWMADAGMDLDVGWGLKKSNKRGADLGSTAEVEQRTAARHKKGASKAQVVQQLVAIVGKLVLSLAGYLRSVLSVVFVTALVPVGLPFIKAATQAGKDYHEDAMQLREAHNTDENIDTAQLGSLRLHVWKDFVRALLAGTEEGQARDTLSKYWEDHVMQYDLKDSDLDIKYFRARVPQGKELQKRSKRMENNIRLQLALTTTQIATELNPILRTEIVRHGGEITIGAAPRGVLEVNSQALLNKLEQSSTKHWVPVYRQVHTPRKRGSADHHDFCHHDFCQHDLDHDHDAGSDIDACHSVKDRTGESYQQIFPIWSMAMTRNQRQLATATSDNRINLWCLVTHRLLIPLAGHADTIWRVAYSPDDTMLASASADGTVRLWEVGTGLPLMTLPRNHANWVWSLAWTPDGSRLATGGSDARIMMWDVGQAVEASIKLQQATEEARQDAYFLEDLANRMEEMSALAKPVLYWQAHEKSITDLQFSPPEPQLLISTGSEGSIAVWDSSTGTGILDCRVMGHIGAVNCVAVSPILGEVVASGGEDHTVRLWDMRDLEPGGGNAKASREKHTGFNLPHFTLKGHTGGIAAVRFCGDGRLLASCSKDQGTAT</sequence>
<feature type="region of interest" description="Disordered" evidence="4">
    <location>
        <begin position="715"/>
        <end position="734"/>
    </location>
</feature>
<dbReference type="SMART" id="SM00320">
    <property type="entry name" value="WD40"/>
    <property type="match status" value="6"/>
</dbReference>
<keyword evidence="6" id="KW-1185">Reference proteome</keyword>
<protein>
    <recommendedName>
        <fullName evidence="7">Guanine nucleotide-binding protein subunit beta-like protein</fullName>
    </recommendedName>
</protein>
<evidence type="ECO:0000256" key="1">
    <source>
        <dbReference type="ARBA" id="ARBA00022574"/>
    </source>
</evidence>
<feature type="region of interest" description="Disordered" evidence="4">
    <location>
        <begin position="404"/>
        <end position="476"/>
    </location>
</feature>
<dbReference type="InterPro" id="IPR015943">
    <property type="entry name" value="WD40/YVTN_repeat-like_dom_sf"/>
</dbReference>
<dbReference type="PRINTS" id="PR00320">
    <property type="entry name" value="GPROTEINBRPT"/>
</dbReference>
<dbReference type="SUPFAM" id="SSF50978">
    <property type="entry name" value="WD40 repeat-like"/>
    <property type="match status" value="1"/>
</dbReference>
<feature type="region of interest" description="Disordered" evidence="4">
    <location>
        <begin position="551"/>
        <end position="577"/>
    </location>
</feature>
<feature type="compositionally biased region" description="Basic and acidic residues" evidence="4">
    <location>
        <begin position="1"/>
        <end position="12"/>
    </location>
</feature>
<dbReference type="EMBL" id="CAUYUJ010000026">
    <property type="protein sequence ID" value="CAK0788284.1"/>
    <property type="molecule type" value="Genomic_DNA"/>
</dbReference>
<feature type="repeat" description="WD" evidence="3">
    <location>
        <begin position="1233"/>
        <end position="1274"/>
    </location>
</feature>
<dbReference type="InterPro" id="IPR001680">
    <property type="entry name" value="WD40_rpt"/>
</dbReference>
<dbReference type="InterPro" id="IPR020472">
    <property type="entry name" value="WD40_PAC1"/>
</dbReference>
<comment type="caution">
    <text evidence="5">The sequence shown here is derived from an EMBL/GenBank/DDBJ whole genome shotgun (WGS) entry which is preliminary data.</text>
</comment>
<accession>A0ABN9PDU9</accession>
<dbReference type="PROSITE" id="PS50082">
    <property type="entry name" value="WD_REPEATS_2"/>
    <property type="match status" value="4"/>
</dbReference>
<name>A0ABN9PDU9_9DINO</name>
<gene>
    <name evidence="5" type="ORF">PCOR1329_LOCUS220</name>
</gene>
<dbReference type="PROSITE" id="PS50294">
    <property type="entry name" value="WD_REPEATS_REGION"/>
    <property type="match status" value="4"/>
</dbReference>
<organism evidence="5 6">
    <name type="scientific">Prorocentrum cordatum</name>
    <dbReference type="NCBI Taxonomy" id="2364126"/>
    <lineage>
        <taxon>Eukaryota</taxon>
        <taxon>Sar</taxon>
        <taxon>Alveolata</taxon>
        <taxon>Dinophyceae</taxon>
        <taxon>Prorocentrales</taxon>
        <taxon>Prorocentraceae</taxon>
        <taxon>Prorocentrum</taxon>
    </lineage>
</organism>
<dbReference type="PANTHER" id="PTHR22847:SF637">
    <property type="entry name" value="WD REPEAT DOMAIN 5B"/>
    <property type="match status" value="1"/>
</dbReference>
<evidence type="ECO:0000313" key="6">
    <source>
        <dbReference type="Proteomes" id="UP001189429"/>
    </source>
</evidence>
<evidence type="ECO:0000256" key="2">
    <source>
        <dbReference type="ARBA" id="ARBA00022737"/>
    </source>
</evidence>
<evidence type="ECO:0000256" key="3">
    <source>
        <dbReference type="PROSITE-ProRule" id="PRU00221"/>
    </source>
</evidence>
<dbReference type="InterPro" id="IPR036322">
    <property type="entry name" value="WD40_repeat_dom_sf"/>
</dbReference>
<feature type="repeat" description="WD" evidence="3">
    <location>
        <begin position="1398"/>
        <end position="1433"/>
    </location>
</feature>
<proteinExistence type="predicted"/>
<evidence type="ECO:0008006" key="7">
    <source>
        <dbReference type="Google" id="ProtNLM"/>
    </source>
</evidence>
<feature type="compositionally biased region" description="Low complexity" evidence="4">
    <location>
        <begin position="608"/>
        <end position="648"/>
    </location>
</feature>
<keyword evidence="1 3" id="KW-0853">WD repeat</keyword>
<feature type="region of interest" description="Disordered" evidence="4">
    <location>
        <begin position="495"/>
        <end position="516"/>
    </location>
</feature>
<dbReference type="CDD" id="cd00200">
    <property type="entry name" value="WD40"/>
    <property type="match status" value="1"/>
</dbReference>
<reference evidence="5" key="1">
    <citation type="submission" date="2023-10" db="EMBL/GenBank/DDBJ databases">
        <authorList>
            <person name="Chen Y."/>
            <person name="Shah S."/>
            <person name="Dougan E. K."/>
            <person name="Thang M."/>
            <person name="Chan C."/>
        </authorList>
    </citation>
    <scope>NUCLEOTIDE SEQUENCE [LARGE SCALE GENOMIC DNA]</scope>
</reference>
<feature type="repeat" description="WD" evidence="3">
    <location>
        <begin position="1276"/>
        <end position="1309"/>
    </location>
</feature>
<dbReference type="PROSITE" id="PS00678">
    <property type="entry name" value="WD_REPEATS_1"/>
    <property type="match status" value="3"/>
</dbReference>
<evidence type="ECO:0000256" key="4">
    <source>
        <dbReference type="SAM" id="MobiDB-lite"/>
    </source>
</evidence>
<feature type="repeat" description="WD" evidence="3">
    <location>
        <begin position="1353"/>
        <end position="1395"/>
    </location>
</feature>
<feature type="region of interest" description="Disordered" evidence="4">
    <location>
        <begin position="608"/>
        <end position="651"/>
    </location>
</feature>